<organism evidence="2 4">
    <name type="scientific">Sulfuracidifex tepidarius</name>
    <dbReference type="NCBI Taxonomy" id="1294262"/>
    <lineage>
        <taxon>Archaea</taxon>
        <taxon>Thermoproteota</taxon>
        <taxon>Thermoprotei</taxon>
        <taxon>Sulfolobales</taxon>
        <taxon>Sulfolobaceae</taxon>
        <taxon>Sulfuracidifex</taxon>
    </lineage>
</organism>
<reference evidence="2 3" key="2">
    <citation type="journal article" date="2020" name="Int. J. Syst. Evol. Microbiol.">
        <title>Sulfuracidifex tepidarius gen. nov., sp. nov. and transfer of Sulfolobus metallicus Huber and Stetter 1992 to the genus Sulfuracidifex as Sulfuracidifex metallicus comb. nov.</title>
        <authorList>
            <person name="Itoh T."/>
            <person name="Miura T."/>
            <person name="Sakai H.D."/>
            <person name="Kato S."/>
            <person name="Ohkuma M."/>
            <person name="Takashina T."/>
        </authorList>
    </citation>
    <scope>NUCLEOTIDE SEQUENCE</scope>
    <source>
        <strain evidence="1 3">IC-006</strain>
        <strain evidence="2">IC-007</strain>
    </source>
</reference>
<evidence type="ECO:0008006" key="5">
    <source>
        <dbReference type="Google" id="ProtNLM"/>
    </source>
</evidence>
<accession>A0A510DXL3</accession>
<name>A0A510E6W3_9CREN</name>
<sequence length="166" mass="18031">MKLVSTLGTTPGGVAETYLSLLRGDYSAPFPSSPLKIDELIVVRTRGTDVSFSVLSAIFSKCVSPIPMREVILSIEDVMSPQDFKEVREKVRSLLSPGDYLDFTGGRKAISAASVLAAREAGAHLVTTTVDQETYARMNDAMRRIAKGEDVDPCNLLAKGRTLVFF</sequence>
<accession>A0A510E6W3</accession>
<dbReference type="RefSeq" id="WP_054846536.1">
    <property type="nucleotide sequence ID" value="NZ_AP018929.1"/>
</dbReference>
<dbReference type="KEGG" id="step:IC006_2300"/>
<keyword evidence="3" id="KW-1185">Reference proteome</keyword>
<evidence type="ECO:0000313" key="1">
    <source>
        <dbReference type="EMBL" id="BBG24966.1"/>
    </source>
</evidence>
<evidence type="ECO:0000313" key="3">
    <source>
        <dbReference type="Proteomes" id="UP000322983"/>
    </source>
</evidence>
<dbReference type="STRING" id="1294262.GCA_001316085_02572"/>
<evidence type="ECO:0000313" key="2">
    <source>
        <dbReference type="EMBL" id="BBG27750.1"/>
    </source>
</evidence>
<dbReference type="GeneID" id="41718615"/>
<dbReference type="Proteomes" id="UP000325030">
    <property type="component" value="Chromosome"/>
</dbReference>
<dbReference type="Proteomes" id="UP000322983">
    <property type="component" value="Chromosome"/>
</dbReference>
<evidence type="ECO:0000313" key="4">
    <source>
        <dbReference type="Proteomes" id="UP000325030"/>
    </source>
</evidence>
<dbReference type="EMBL" id="AP018930">
    <property type="protein sequence ID" value="BBG27750.1"/>
    <property type="molecule type" value="Genomic_DNA"/>
</dbReference>
<proteinExistence type="predicted"/>
<reference evidence="4" key="1">
    <citation type="submission" date="2018-09" db="EMBL/GenBank/DDBJ databases">
        <title>Complete Genome Sequencing of Sulfolobus sp. JCM 16834.</title>
        <authorList>
            <person name="Kato S."/>
            <person name="Itoh T."/>
            <person name="Ohkuma M."/>
        </authorList>
    </citation>
    <scope>NUCLEOTIDE SEQUENCE [LARGE SCALE GENOMIC DNA]</scope>
    <source>
        <strain evidence="4">IC-007</strain>
    </source>
</reference>
<dbReference type="AlphaFoldDB" id="A0A510E6W3"/>
<gene>
    <name evidence="1" type="ORF">IC006_2300</name>
    <name evidence="2" type="ORF">IC007_2304</name>
</gene>
<dbReference type="OrthoDB" id="37074at2157"/>
<dbReference type="NCBIfam" id="NF040581">
    <property type="entry name" value="cas_Crn1"/>
    <property type="match status" value="1"/>
</dbReference>
<protein>
    <recommendedName>
        <fullName evidence="5">CRISPR system ring nuclease SSO1393-like domain-containing protein</fullName>
    </recommendedName>
</protein>
<dbReference type="EMBL" id="AP018929">
    <property type="protein sequence ID" value="BBG24966.1"/>
    <property type="molecule type" value="Genomic_DNA"/>
</dbReference>